<gene>
    <name evidence="1" type="ORF">AB205_0214790</name>
</gene>
<dbReference type="SUPFAM" id="SSF48726">
    <property type="entry name" value="Immunoglobulin"/>
    <property type="match status" value="1"/>
</dbReference>
<dbReference type="EMBL" id="KZ059919">
    <property type="protein sequence ID" value="PIO13140.1"/>
    <property type="molecule type" value="Genomic_DNA"/>
</dbReference>
<dbReference type="PANTHER" id="PTHR23266">
    <property type="entry name" value="IMMUNOGLOBULIN HEAVY CHAIN"/>
    <property type="match status" value="1"/>
</dbReference>
<evidence type="ECO:0008006" key="3">
    <source>
        <dbReference type="Google" id="ProtNLM"/>
    </source>
</evidence>
<evidence type="ECO:0000313" key="1">
    <source>
        <dbReference type="EMBL" id="PIO13140.1"/>
    </source>
</evidence>
<dbReference type="AlphaFoldDB" id="A0A2G9QC15"/>
<dbReference type="InterPro" id="IPR013783">
    <property type="entry name" value="Ig-like_fold"/>
</dbReference>
<dbReference type="InterPro" id="IPR036179">
    <property type="entry name" value="Ig-like_dom_sf"/>
</dbReference>
<sequence length="122" mass="14151">MLQESGPGIVKLSQQIKITCTVSGFKLSSNGVHWVRQLSELKLEWIGDSQSPETLQRKRSTCKSIQQKIKILEHITVQEIQQQKVTDRPLNTPFHIYVVTHTEEEEVYCLSILLLFLRESRF</sequence>
<evidence type="ECO:0000313" key="2">
    <source>
        <dbReference type="Proteomes" id="UP000228934"/>
    </source>
</evidence>
<reference evidence="2" key="1">
    <citation type="journal article" date="2017" name="Nat. Commun.">
        <title>The North American bullfrog draft genome provides insight into hormonal regulation of long noncoding RNA.</title>
        <authorList>
            <person name="Hammond S.A."/>
            <person name="Warren R.L."/>
            <person name="Vandervalk B.P."/>
            <person name="Kucuk E."/>
            <person name="Khan H."/>
            <person name="Gibb E.A."/>
            <person name="Pandoh P."/>
            <person name="Kirk H."/>
            <person name="Zhao Y."/>
            <person name="Jones M."/>
            <person name="Mungall A.J."/>
            <person name="Coope R."/>
            <person name="Pleasance S."/>
            <person name="Moore R.A."/>
            <person name="Holt R.A."/>
            <person name="Round J.M."/>
            <person name="Ohora S."/>
            <person name="Walle B.V."/>
            <person name="Veldhoen N."/>
            <person name="Helbing C.C."/>
            <person name="Birol I."/>
        </authorList>
    </citation>
    <scope>NUCLEOTIDE SEQUENCE [LARGE SCALE GENOMIC DNA]</scope>
</reference>
<dbReference type="OrthoDB" id="9945861at2759"/>
<keyword evidence="2" id="KW-1185">Reference proteome</keyword>
<feature type="non-terminal residue" evidence="1">
    <location>
        <position position="122"/>
    </location>
</feature>
<accession>A0A2G9QC15</accession>
<organism evidence="1 2">
    <name type="scientific">Aquarana catesbeiana</name>
    <name type="common">American bullfrog</name>
    <name type="synonym">Rana catesbeiana</name>
    <dbReference type="NCBI Taxonomy" id="8400"/>
    <lineage>
        <taxon>Eukaryota</taxon>
        <taxon>Metazoa</taxon>
        <taxon>Chordata</taxon>
        <taxon>Craniata</taxon>
        <taxon>Vertebrata</taxon>
        <taxon>Euteleostomi</taxon>
        <taxon>Amphibia</taxon>
        <taxon>Batrachia</taxon>
        <taxon>Anura</taxon>
        <taxon>Neobatrachia</taxon>
        <taxon>Ranoidea</taxon>
        <taxon>Ranidae</taxon>
        <taxon>Aquarana</taxon>
    </lineage>
</organism>
<dbReference type="Proteomes" id="UP000228934">
    <property type="component" value="Unassembled WGS sequence"/>
</dbReference>
<protein>
    <recommendedName>
        <fullName evidence="3">Ig-like domain-containing protein</fullName>
    </recommendedName>
</protein>
<name>A0A2G9QC15_AQUCT</name>
<proteinExistence type="predicted"/>
<dbReference type="Gene3D" id="2.60.40.10">
    <property type="entry name" value="Immunoglobulins"/>
    <property type="match status" value="1"/>
</dbReference>
<dbReference type="InterPro" id="IPR050199">
    <property type="entry name" value="IgHV"/>
</dbReference>